<dbReference type="Gene3D" id="3.10.25.10">
    <property type="entry name" value="Formyl transferase, C-terminal domain"/>
    <property type="match status" value="1"/>
</dbReference>
<keyword evidence="2" id="KW-1185">Reference proteome</keyword>
<dbReference type="RefSeq" id="WP_116025258.1">
    <property type="nucleotide sequence ID" value="NZ_QTTT01000001.1"/>
</dbReference>
<accession>A0A3D9SZR2</accession>
<dbReference type="InterPro" id="IPR037022">
    <property type="entry name" value="Formyl_trans_C_sf"/>
</dbReference>
<evidence type="ECO:0000313" key="2">
    <source>
        <dbReference type="Proteomes" id="UP000256661"/>
    </source>
</evidence>
<dbReference type="Proteomes" id="UP000256661">
    <property type="component" value="Unassembled WGS sequence"/>
</dbReference>
<reference evidence="1 2" key="1">
    <citation type="submission" date="2018-08" db="EMBL/GenBank/DDBJ databases">
        <title>Sequencing the genomes of 1000 actinobacteria strains.</title>
        <authorList>
            <person name="Klenk H.-P."/>
        </authorList>
    </citation>
    <scope>NUCLEOTIDE SEQUENCE [LARGE SCALE GENOMIC DNA]</scope>
    <source>
        <strain evidence="1 2">DSM 43927</strain>
    </source>
</reference>
<dbReference type="EMBL" id="QTTT01000001">
    <property type="protein sequence ID" value="REF00051.1"/>
    <property type="molecule type" value="Genomic_DNA"/>
</dbReference>
<gene>
    <name evidence="1" type="ORF">DFJ69_5573</name>
</gene>
<comment type="caution">
    <text evidence="1">The sequence shown here is derived from an EMBL/GenBank/DDBJ whole genome shotgun (WGS) entry which is preliminary data.</text>
</comment>
<dbReference type="SUPFAM" id="SSF50486">
    <property type="entry name" value="FMT C-terminal domain-like"/>
    <property type="match status" value="1"/>
</dbReference>
<dbReference type="InterPro" id="IPR011034">
    <property type="entry name" value="Formyl_transferase-like_C_sf"/>
</dbReference>
<dbReference type="GO" id="GO:0003824">
    <property type="term" value="F:catalytic activity"/>
    <property type="evidence" value="ECO:0007669"/>
    <property type="project" value="InterPro"/>
</dbReference>
<evidence type="ECO:0008006" key="3">
    <source>
        <dbReference type="Google" id="ProtNLM"/>
    </source>
</evidence>
<protein>
    <recommendedName>
        <fullName evidence="3">Methionyl-tRNA formyltransferase</fullName>
    </recommendedName>
</protein>
<proteinExistence type="predicted"/>
<evidence type="ECO:0000313" key="1">
    <source>
        <dbReference type="EMBL" id="REF00051.1"/>
    </source>
</evidence>
<sequence length="122" mass="13357">MRVAMFAYQTWGHHTLRALLDAAGHEVALVVTHPAGDHAYERRGERMRITRASISRGIYGGTPGRIFIKEGDGVVVVAGSEARRGRSHGLLIEQVRTDDGTDLPATEYFRTMGGYLTAHPAI</sequence>
<organism evidence="1 2">
    <name type="scientific">Thermomonospora umbrina</name>
    <dbReference type="NCBI Taxonomy" id="111806"/>
    <lineage>
        <taxon>Bacteria</taxon>
        <taxon>Bacillati</taxon>
        <taxon>Actinomycetota</taxon>
        <taxon>Actinomycetes</taxon>
        <taxon>Streptosporangiales</taxon>
        <taxon>Thermomonosporaceae</taxon>
        <taxon>Thermomonospora</taxon>
    </lineage>
</organism>
<name>A0A3D9SZR2_9ACTN</name>
<dbReference type="AlphaFoldDB" id="A0A3D9SZR2"/>
<dbReference type="OrthoDB" id="9802815at2"/>